<evidence type="ECO:0000256" key="1">
    <source>
        <dbReference type="SAM" id="MobiDB-lite"/>
    </source>
</evidence>
<keyword evidence="3" id="KW-1185">Reference proteome</keyword>
<dbReference type="EMBL" id="JAHYIQ010000011">
    <property type="protein sequence ID" value="KAK1127992.1"/>
    <property type="molecule type" value="Genomic_DNA"/>
</dbReference>
<name>A0AA40KPK6_9HYME</name>
<proteinExistence type="predicted"/>
<gene>
    <name evidence="2" type="ORF">K0M31_003485</name>
</gene>
<evidence type="ECO:0000313" key="2">
    <source>
        <dbReference type="EMBL" id="KAK1127992.1"/>
    </source>
</evidence>
<accession>A0AA40KPK6</accession>
<comment type="caution">
    <text evidence="2">The sequence shown here is derived from an EMBL/GenBank/DDBJ whole genome shotgun (WGS) entry which is preliminary data.</text>
</comment>
<sequence length="143" mass="15905">MTSRQSRKIHRSGCCPPSPKAGIARESFEYERVASCANGANPAAQDGRTGIYERMELVSSGEVSCGDPRRCTSKTIRGLEDPPERRSLSKIERARWEGGIAANSLTKGRRRRPRNSGRHNERFHASPRRGVAPPLELLIKHTN</sequence>
<protein>
    <submittedName>
        <fullName evidence="2">Uncharacterized protein</fullName>
    </submittedName>
</protein>
<feature type="compositionally biased region" description="Basic residues" evidence="1">
    <location>
        <begin position="107"/>
        <end position="117"/>
    </location>
</feature>
<feature type="compositionally biased region" description="Basic residues" evidence="1">
    <location>
        <begin position="1"/>
        <end position="11"/>
    </location>
</feature>
<dbReference type="Proteomes" id="UP001177670">
    <property type="component" value="Unassembled WGS sequence"/>
</dbReference>
<evidence type="ECO:0000313" key="3">
    <source>
        <dbReference type="Proteomes" id="UP001177670"/>
    </source>
</evidence>
<organism evidence="2 3">
    <name type="scientific">Melipona bicolor</name>
    <dbReference type="NCBI Taxonomy" id="60889"/>
    <lineage>
        <taxon>Eukaryota</taxon>
        <taxon>Metazoa</taxon>
        <taxon>Ecdysozoa</taxon>
        <taxon>Arthropoda</taxon>
        <taxon>Hexapoda</taxon>
        <taxon>Insecta</taxon>
        <taxon>Pterygota</taxon>
        <taxon>Neoptera</taxon>
        <taxon>Endopterygota</taxon>
        <taxon>Hymenoptera</taxon>
        <taxon>Apocrita</taxon>
        <taxon>Aculeata</taxon>
        <taxon>Apoidea</taxon>
        <taxon>Anthophila</taxon>
        <taxon>Apidae</taxon>
        <taxon>Melipona</taxon>
    </lineage>
</organism>
<feature type="region of interest" description="Disordered" evidence="1">
    <location>
        <begin position="1"/>
        <end position="20"/>
    </location>
</feature>
<reference evidence="2" key="1">
    <citation type="submission" date="2021-10" db="EMBL/GenBank/DDBJ databases">
        <title>Melipona bicolor Genome sequencing and assembly.</title>
        <authorList>
            <person name="Araujo N.S."/>
            <person name="Arias M.C."/>
        </authorList>
    </citation>
    <scope>NUCLEOTIDE SEQUENCE</scope>
    <source>
        <strain evidence="2">USP_2M_L1-L4_2017</strain>
        <tissue evidence="2">Whole body</tissue>
    </source>
</reference>
<dbReference type="AlphaFoldDB" id="A0AA40KPK6"/>
<feature type="region of interest" description="Disordered" evidence="1">
    <location>
        <begin position="98"/>
        <end position="143"/>
    </location>
</feature>